<dbReference type="Pfam" id="PF00059">
    <property type="entry name" value="Lectin_C"/>
    <property type="match status" value="1"/>
</dbReference>
<dbReference type="EMBL" id="CH954177">
    <property type="protein sequence ID" value="EDV58210.1"/>
    <property type="molecule type" value="Genomic_DNA"/>
</dbReference>
<reference evidence="3 4" key="1">
    <citation type="journal article" date="2007" name="Nature">
        <title>Evolution of genes and genomes on the Drosophila phylogeny.</title>
        <authorList>
            <consortium name="Drosophila 12 Genomes Consortium"/>
            <person name="Clark A.G."/>
            <person name="Eisen M.B."/>
            <person name="Smith D.R."/>
            <person name="Bergman C.M."/>
            <person name="Oliver B."/>
            <person name="Markow T.A."/>
            <person name="Kaufman T.C."/>
            <person name="Kellis M."/>
            <person name="Gelbart W."/>
            <person name="Iyer V.N."/>
            <person name="Pollard D.A."/>
            <person name="Sackton T.B."/>
            <person name="Larracuente A.M."/>
            <person name="Singh N.D."/>
            <person name="Abad J.P."/>
            <person name="Abt D.N."/>
            <person name="Adryan B."/>
            <person name="Aguade M."/>
            <person name="Akashi H."/>
            <person name="Anderson W.W."/>
            <person name="Aquadro C.F."/>
            <person name="Ardell D.H."/>
            <person name="Arguello R."/>
            <person name="Artieri C.G."/>
            <person name="Barbash D.A."/>
            <person name="Barker D."/>
            <person name="Barsanti P."/>
            <person name="Batterham P."/>
            <person name="Batzoglou S."/>
            <person name="Begun D."/>
            <person name="Bhutkar A."/>
            <person name="Blanco E."/>
            <person name="Bosak S.A."/>
            <person name="Bradley R.K."/>
            <person name="Brand A.D."/>
            <person name="Brent M.R."/>
            <person name="Brooks A.N."/>
            <person name="Brown R.H."/>
            <person name="Butlin R.K."/>
            <person name="Caggese C."/>
            <person name="Calvi B.R."/>
            <person name="Bernardo de Carvalho A."/>
            <person name="Caspi A."/>
            <person name="Castrezana S."/>
            <person name="Celniker S.E."/>
            <person name="Chang J.L."/>
            <person name="Chapple C."/>
            <person name="Chatterji S."/>
            <person name="Chinwalla A."/>
            <person name="Civetta A."/>
            <person name="Clifton S.W."/>
            <person name="Comeron J.M."/>
            <person name="Costello J.C."/>
            <person name="Coyne J.A."/>
            <person name="Daub J."/>
            <person name="David R.G."/>
            <person name="Delcher A.L."/>
            <person name="Delehaunty K."/>
            <person name="Do C.B."/>
            <person name="Ebling H."/>
            <person name="Edwards K."/>
            <person name="Eickbush T."/>
            <person name="Evans J.D."/>
            <person name="Filipski A."/>
            <person name="Findeiss S."/>
            <person name="Freyhult E."/>
            <person name="Fulton L."/>
            <person name="Fulton R."/>
            <person name="Garcia A.C."/>
            <person name="Gardiner A."/>
            <person name="Garfield D.A."/>
            <person name="Garvin B.E."/>
            <person name="Gibson G."/>
            <person name="Gilbert D."/>
            <person name="Gnerre S."/>
            <person name="Godfrey J."/>
            <person name="Good R."/>
            <person name="Gotea V."/>
            <person name="Gravely B."/>
            <person name="Greenberg A.J."/>
            <person name="Griffiths-Jones S."/>
            <person name="Gross S."/>
            <person name="Guigo R."/>
            <person name="Gustafson E.A."/>
            <person name="Haerty W."/>
            <person name="Hahn M.W."/>
            <person name="Halligan D.L."/>
            <person name="Halpern A.L."/>
            <person name="Halter G.M."/>
            <person name="Han M.V."/>
            <person name="Heger A."/>
            <person name="Hillier L."/>
            <person name="Hinrichs A.S."/>
            <person name="Holmes I."/>
            <person name="Hoskins R.A."/>
            <person name="Hubisz M.J."/>
            <person name="Hultmark D."/>
            <person name="Huntley M.A."/>
            <person name="Jaffe D.B."/>
            <person name="Jagadeeshan S."/>
            <person name="Jeck W.R."/>
            <person name="Johnson J."/>
            <person name="Jones C.D."/>
            <person name="Jordan W.C."/>
            <person name="Karpen G.H."/>
            <person name="Kataoka E."/>
            <person name="Keightley P.D."/>
            <person name="Kheradpour P."/>
            <person name="Kirkness E.F."/>
            <person name="Koerich L.B."/>
            <person name="Kristiansen K."/>
            <person name="Kudrna D."/>
            <person name="Kulathinal R.J."/>
            <person name="Kumar S."/>
            <person name="Kwok R."/>
            <person name="Lander E."/>
            <person name="Langley C.H."/>
            <person name="Lapoint R."/>
            <person name="Lazzaro B.P."/>
            <person name="Lee S.J."/>
            <person name="Levesque L."/>
            <person name="Li R."/>
            <person name="Lin C.F."/>
            <person name="Lin M.F."/>
            <person name="Lindblad-Toh K."/>
            <person name="Llopart A."/>
            <person name="Long M."/>
            <person name="Low L."/>
            <person name="Lozovsky E."/>
            <person name="Lu J."/>
            <person name="Luo M."/>
            <person name="Machado C.A."/>
            <person name="Makalowski W."/>
            <person name="Marzo M."/>
            <person name="Matsuda M."/>
            <person name="Matzkin L."/>
            <person name="McAllister B."/>
            <person name="McBride C.S."/>
            <person name="McKernan B."/>
            <person name="McKernan K."/>
            <person name="Mendez-Lago M."/>
            <person name="Minx P."/>
            <person name="Mollenhauer M.U."/>
            <person name="Montooth K."/>
            <person name="Mount S.M."/>
            <person name="Mu X."/>
            <person name="Myers E."/>
            <person name="Negre B."/>
            <person name="Newfeld S."/>
            <person name="Nielsen R."/>
            <person name="Noor M.A."/>
            <person name="O'Grady P."/>
            <person name="Pachter L."/>
            <person name="Papaceit M."/>
            <person name="Parisi M.J."/>
            <person name="Parisi M."/>
            <person name="Parts L."/>
            <person name="Pedersen J.S."/>
            <person name="Pesole G."/>
            <person name="Phillippy A.M."/>
            <person name="Ponting C.P."/>
            <person name="Pop M."/>
            <person name="Porcelli D."/>
            <person name="Powell J.R."/>
            <person name="Prohaska S."/>
            <person name="Pruitt K."/>
            <person name="Puig M."/>
            <person name="Quesneville H."/>
            <person name="Ram K.R."/>
            <person name="Rand D."/>
            <person name="Rasmussen M.D."/>
            <person name="Reed L.K."/>
            <person name="Reenan R."/>
            <person name="Reily A."/>
            <person name="Remington K.A."/>
            <person name="Rieger T.T."/>
            <person name="Ritchie M.G."/>
            <person name="Robin C."/>
            <person name="Rogers Y.H."/>
            <person name="Rohde C."/>
            <person name="Rozas J."/>
            <person name="Rubenfield M.J."/>
            <person name="Ruiz A."/>
            <person name="Russo S."/>
            <person name="Salzberg S.L."/>
            <person name="Sanchez-Gracia A."/>
            <person name="Saranga D.J."/>
            <person name="Sato H."/>
            <person name="Schaeffer S.W."/>
            <person name="Schatz M.C."/>
            <person name="Schlenke T."/>
            <person name="Schwartz R."/>
            <person name="Segarra C."/>
            <person name="Singh R.S."/>
            <person name="Sirot L."/>
            <person name="Sirota M."/>
            <person name="Sisneros N.B."/>
            <person name="Smith C.D."/>
            <person name="Smith T.F."/>
            <person name="Spieth J."/>
            <person name="Stage D.E."/>
            <person name="Stark A."/>
            <person name="Stephan W."/>
            <person name="Strausberg R.L."/>
            <person name="Strempel S."/>
            <person name="Sturgill D."/>
            <person name="Sutton G."/>
            <person name="Sutton G.G."/>
            <person name="Tao W."/>
            <person name="Teichmann S."/>
            <person name="Tobari Y.N."/>
            <person name="Tomimura Y."/>
            <person name="Tsolas J.M."/>
            <person name="Valente V.L."/>
            <person name="Venter E."/>
            <person name="Venter J.C."/>
            <person name="Vicario S."/>
            <person name="Vieira F.G."/>
            <person name="Vilella A.J."/>
            <person name="Villasante A."/>
            <person name="Walenz B."/>
            <person name="Wang J."/>
            <person name="Wasserman M."/>
            <person name="Watts T."/>
            <person name="Wilson D."/>
            <person name="Wilson R.K."/>
            <person name="Wing R.A."/>
            <person name="Wolfner M.F."/>
            <person name="Wong A."/>
            <person name="Wong G.K."/>
            <person name="Wu C.I."/>
            <person name="Wu G."/>
            <person name="Yamamoto D."/>
            <person name="Yang H.P."/>
            <person name="Yang S.P."/>
            <person name="Yorke J.A."/>
            <person name="Yoshida K."/>
            <person name="Zdobnov E."/>
            <person name="Zhang P."/>
            <person name="Zhang Y."/>
            <person name="Zimin A.V."/>
            <person name="Baldwin J."/>
            <person name="Abdouelleil A."/>
            <person name="Abdulkadir J."/>
            <person name="Abebe A."/>
            <person name="Abera B."/>
            <person name="Abreu J."/>
            <person name="Acer S.C."/>
            <person name="Aftuck L."/>
            <person name="Alexander A."/>
            <person name="An P."/>
            <person name="Anderson E."/>
            <person name="Anderson S."/>
            <person name="Arachi H."/>
            <person name="Azer M."/>
            <person name="Bachantsang P."/>
            <person name="Barry A."/>
            <person name="Bayul T."/>
            <person name="Berlin A."/>
            <person name="Bessette D."/>
            <person name="Bloom T."/>
            <person name="Blye J."/>
            <person name="Boguslavskiy L."/>
            <person name="Bonnet C."/>
            <person name="Boukhgalter B."/>
            <person name="Bourzgui I."/>
            <person name="Brown A."/>
            <person name="Cahill P."/>
            <person name="Channer S."/>
            <person name="Cheshatsang Y."/>
            <person name="Chuda L."/>
            <person name="Citroen M."/>
            <person name="Collymore A."/>
            <person name="Cooke P."/>
            <person name="Costello M."/>
            <person name="D'Aco K."/>
            <person name="Daza R."/>
            <person name="De Haan G."/>
            <person name="DeGray S."/>
            <person name="DeMaso C."/>
            <person name="Dhargay N."/>
            <person name="Dooley K."/>
            <person name="Dooley E."/>
            <person name="Doricent M."/>
            <person name="Dorje P."/>
            <person name="Dorjee K."/>
            <person name="Dupes A."/>
            <person name="Elong R."/>
            <person name="Falk J."/>
            <person name="Farina A."/>
            <person name="Faro S."/>
            <person name="Ferguson D."/>
            <person name="Fisher S."/>
            <person name="Foley C.D."/>
            <person name="Franke A."/>
            <person name="Friedrich D."/>
            <person name="Gadbois L."/>
            <person name="Gearin G."/>
            <person name="Gearin C.R."/>
            <person name="Giannoukos G."/>
            <person name="Goode T."/>
            <person name="Graham J."/>
            <person name="Grandbois E."/>
            <person name="Grewal S."/>
            <person name="Gyaltsen K."/>
            <person name="Hafez N."/>
            <person name="Hagos B."/>
            <person name="Hall J."/>
            <person name="Henson C."/>
            <person name="Hollinger A."/>
            <person name="Honan T."/>
            <person name="Huard M.D."/>
            <person name="Hughes L."/>
            <person name="Hurhula B."/>
            <person name="Husby M.E."/>
            <person name="Kamat A."/>
            <person name="Kanga B."/>
            <person name="Kashin S."/>
            <person name="Khazanovich D."/>
            <person name="Kisner P."/>
            <person name="Lance K."/>
            <person name="Lara M."/>
            <person name="Lee W."/>
            <person name="Lennon N."/>
            <person name="Letendre F."/>
            <person name="LeVine R."/>
            <person name="Lipovsky A."/>
            <person name="Liu X."/>
            <person name="Liu J."/>
            <person name="Liu S."/>
            <person name="Lokyitsang T."/>
            <person name="Lokyitsang Y."/>
            <person name="Lubonja R."/>
            <person name="Lui A."/>
            <person name="MacDonald P."/>
            <person name="Magnisalis V."/>
            <person name="Maru K."/>
            <person name="Matthews C."/>
            <person name="McCusker W."/>
            <person name="McDonough S."/>
            <person name="Mehta T."/>
            <person name="Meldrim J."/>
            <person name="Meneus L."/>
            <person name="Mihai O."/>
            <person name="Mihalev A."/>
            <person name="Mihova T."/>
            <person name="Mittelman R."/>
            <person name="Mlenga V."/>
            <person name="Montmayeur A."/>
            <person name="Mulrain L."/>
            <person name="Navidi A."/>
            <person name="Naylor J."/>
            <person name="Negash T."/>
            <person name="Nguyen T."/>
            <person name="Nguyen N."/>
            <person name="Nicol R."/>
            <person name="Norbu C."/>
            <person name="Norbu N."/>
            <person name="Novod N."/>
            <person name="O'Neill B."/>
            <person name="Osman S."/>
            <person name="Markiewicz E."/>
            <person name="Oyono O.L."/>
            <person name="Patti C."/>
            <person name="Phunkhang P."/>
            <person name="Pierre F."/>
            <person name="Priest M."/>
            <person name="Raghuraman S."/>
            <person name="Rege F."/>
            <person name="Reyes R."/>
            <person name="Rise C."/>
            <person name="Rogov P."/>
            <person name="Ross K."/>
            <person name="Ryan E."/>
            <person name="Settipalli S."/>
            <person name="Shea T."/>
            <person name="Sherpa N."/>
            <person name="Shi L."/>
            <person name="Shih D."/>
            <person name="Sparrow T."/>
            <person name="Spaulding J."/>
            <person name="Stalker J."/>
            <person name="Stange-Thomann N."/>
            <person name="Stavropoulos S."/>
            <person name="Stone C."/>
            <person name="Strader C."/>
            <person name="Tesfaye S."/>
            <person name="Thomson T."/>
            <person name="Thoulutsang Y."/>
            <person name="Thoulutsang D."/>
            <person name="Topham K."/>
            <person name="Topping I."/>
            <person name="Tsamla T."/>
            <person name="Vassiliev H."/>
            <person name="Vo A."/>
            <person name="Wangchuk T."/>
            <person name="Wangdi T."/>
            <person name="Weiand M."/>
            <person name="Wilkinson J."/>
            <person name="Wilson A."/>
            <person name="Yadav S."/>
            <person name="Young G."/>
            <person name="Yu Q."/>
            <person name="Zembek L."/>
            <person name="Zhong D."/>
            <person name="Zimmer A."/>
            <person name="Zwirko Z."/>
            <person name="Jaffe D.B."/>
            <person name="Alvarez P."/>
            <person name="Brockman W."/>
            <person name="Butler J."/>
            <person name="Chin C."/>
            <person name="Gnerre S."/>
            <person name="Grabherr M."/>
            <person name="Kleber M."/>
            <person name="Mauceli E."/>
            <person name="MacCallum I."/>
        </authorList>
    </citation>
    <scope>NUCLEOTIDE SEQUENCE [LARGE SCALE GENOMIC DNA]</scope>
    <source>
        <strain evidence="3 4">TSC#14021-0224.01</strain>
    </source>
</reference>
<dbReference type="Proteomes" id="UP000008711">
    <property type="component" value="Unassembled WGS sequence"/>
</dbReference>
<evidence type="ECO:0000256" key="1">
    <source>
        <dbReference type="SAM" id="SignalP"/>
    </source>
</evidence>
<dbReference type="OMA" id="YWFGLNA"/>
<reference evidence="3 4" key="2">
    <citation type="journal article" date="2008" name="Bioinformatics">
        <title>Assembly reconciliation.</title>
        <authorList>
            <person name="Zimin A.V."/>
            <person name="Smith D.R."/>
            <person name="Sutton G."/>
            <person name="Yorke J.A."/>
        </authorList>
    </citation>
    <scope>NUCLEOTIDE SEQUENCE [LARGE SCALE GENOMIC DNA]</scope>
    <source>
        <strain evidence="3 4">TSC#14021-0224.01</strain>
    </source>
</reference>
<feature type="domain" description="C-type lectin" evidence="2">
    <location>
        <begin position="25"/>
        <end position="138"/>
    </location>
</feature>
<dbReference type="KEGG" id="der:6542828"/>
<dbReference type="OrthoDB" id="7882608at2759"/>
<evidence type="ECO:0000313" key="3">
    <source>
        <dbReference type="EMBL" id="EDV58210.1"/>
    </source>
</evidence>
<protein>
    <recommendedName>
        <fullName evidence="2">C-type lectin domain-containing protein</fullName>
    </recommendedName>
</protein>
<organism evidence="3 4">
    <name type="scientific">Drosophila erecta</name>
    <name type="common">Fruit fly</name>
    <dbReference type="NCBI Taxonomy" id="7220"/>
    <lineage>
        <taxon>Eukaryota</taxon>
        <taxon>Metazoa</taxon>
        <taxon>Ecdysozoa</taxon>
        <taxon>Arthropoda</taxon>
        <taxon>Hexapoda</taxon>
        <taxon>Insecta</taxon>
        <taxon>Pterygota</taxon>
        <taxon>Neoptera</taxon>
        <taxon>Endopterygota</taxon>
        <taxon>Diptera</taxon>
        <taxon>Brachycera</taxon>
        <taxon>Muscomorpha</taxon>
        <taxon>Ephydroidea</taxon>
        <taxon>Drosophilidae</taxon>
        <taxon>Drosophila</taxon>
        <taxon>Sophophora</taxon>
    </lineage>
</organism>
<dbReference type="AlphaFoldDB" id="B3N6W1"/>
<keyword evidence="1" id="KW-0732">Signal</keyword>
<keyword evidence="4" id="KW-1185">Reference proteome</keyword>
<evidence type="ECO:0000313" key="4">
    <source>
        <dbReference type="Proteomes" id="UP000008711"/>
    </source>
</evidence>
<gene>
    <name evidence="3" type="primary">Dere\GG24106</name>
    <name evidence="3" type="synonym">dere_GLEANR_8866</name>
    <name evidence="3" type="synonym">GG24106</name>
    <name evidence="3" type="ORF">Dere_GG24106</name>
</gene>
<dbReference type="InterPro" id="IPR001304">
    <property type="entry name" value="C-type_lectin-like"/>
</dbReference>
<dbReference type="InterPro" id="IPR016186">
    <property type="entry name" value="C-type_lectin-like/link_sf"/>
</dbReference>
<name>B3N6W1_DROER</name>
<proteinExistence type="predicted"/>
<feature type="chain" id="PRO_5002794235" description="C-type lectin domain-containing protein" evidence="1">
    <location>
        <begin position="26"/>
        <end position="167"/>
    </location>
</feature>
<evidence type="ECO:0000259" key="2">
    <source>
        <dbReference type="PROSITE" id="PS50041"/>
    </source>
</evidence>
<dbReference type="eggNOG" id="ENOG502RTNQ">
    <property type="taxonomic scope" value="Eukaryota"/>
</dbReference>
<sequence>MSQVPRILCCLPILLLLLRTDEANGKGICLYVSEKTATWFHALAICKKLHMCLANLDTEITLIQMKSKIGPDEHEYWFGLNAYEKPNFRYVSNNKSIEYAPHNSKLVNNEGCVFVKEQYDFFKFESANCDDRRRFICTKTEECDGVTFKHEQSKCVITEEQRDIVAY</sequence>
<dbReference type="PhylomeDB" id="B3N6W1"/>
<feature type="signal peptide" evidence="1">
    <location>
        <begin position="1"/>
        <end position="25"/>
    </location>
</feature>
<dbReference type="Gene3D" id="3.10.100.10">
    <property type="entry name" value="Mannose-Binding Protein A, subunit A"/>
    <property type="match status" value="1"/>
</dbReference>
<dbReference type="PROSITE" id="PS50041">
    <property type="entry name" value="C_TYPE_LECTIN_2"/>
    <property type="match status" value="1"/>
</dbReference>
<accession>B3N6W1</accession>
<dbReference type="InterPro" id="IPR016187">
    <property type="entry name" value="CTDL_fold"/>
</dbReference>
<dbReference type="CDD" id="cd00037">
    <property type="entry name" value="CLECT"/>
    <property type="match status" value="1"/>
</dbReference>
<dbReference type="SUPFAM" id="SSF56436">
    <property type="entry name" value="C-type lectin-like"/>
    <property type="match status" value="1"/>
</dbReference>
<dbReference type="HOGENOM" id="CLU_133451_0_0_1"/>